<dbReference type="InterPro" id="IPR020471">
    <property type="entry name" value="AKR"/>
</dbReference>
<dbReference type="PANTHER" id="PTHR43312:SF1">
    <property type="entry name" value="NADP-DEPENDENT OXIDOREDUCTASE DOMAIN-CONTAINING PROTEIN"/>
    <property type="match status" value="1"/>
</dbReference>
<evidence type="ECO:0000313" key="3">
    <source>
        <dbReference type="Proteomes" id="UP001165366"/>
    </source>
</evidence>
<dbReference type="Gene3D" id="3.20.20.100">
    <property type="entry name" value="NADP-dependent oxidoreductase domain"/>
    <property type="match status" value="1"/>
</dbReference>
<dbReference type="CDD" id="cd19100">
    <property type="entry name" value="AKR_unchar"/>
    <property type="match status" value="1"/>
</dbReference>
<dbReference type="InterPro" id="IPR023210">
    <property type="entry name" value="NADP_OxRdtase_dom"/>
</dbReference>
<organism evidence="2 3">
    <name type="scientific">Rhodohalobacter sulfatireducens</name>
    <dbReference type="NCBI Taxonomy" id="2911366"/>
    <lineage>
        <taxon>Bacteria</taxon>
        <taxon>Pseudomonadati</taxon>
        <taxon>Balneolota</taxon>
        <taxon>Balneolia</taxon>
        <taxon>Balneolales</taxon>
        <taxon>Balneolaceae</taxon>
        <taxon>Rhodohalobacter</taxon>
    </lineage>
</organism>
<dbReference type="InterPro" id="IPR036812">
    <property type="entry name" value="NAD(P)_OxRdtase_dom_sf"/>
</dbReference>
<dbReference type="Proteomes" id="UP001165366">
    <property type="component" value="Unassembled WGS sequence"/>
</dbReference>
<accession>A0ABS9KCJ3</accession>
<protein>
    <submittedName>
        <fullName evidence="2">Aldo/keto reductase</fullName>
    </submittedName>
</protein>
<comment type="caution">
    <text evidence="2">The sequence shown here is derived from an EMBL/GenBank/DDBJ whole genome shotgun (WGS) entry which is preliminary data.</text>
</comment>
<name>A0ABS9KCJ3_9BACT</name>
<evidence type="ECO:0000313" key="2">
    <source>
        <dbReference type="EMBL" id="MCG2588547.1"/>
    </source>
</evidence>
<dbReference type="RefSeq" id="WP_237853387.1">
    <property type="nucleotide sequence ID" value="NZ_JAKLWS010000008.1"/>
</dbReference>
<dbReference type="PRINTS" id="PR00069">
    <property type="entry name" value="ALDKETRDTASE"/>
</dbReference>
<dbReference type="PROSITE" id="PS51318">
    <property type="entry name" value="TAT"/>
    <property type="match status" value="1"/>
</dbReference>
<dbReference type="SUPFAM" id="SSF51430">
    <property type="entry name" value="NAD(P)-linked oxidoreductase"/>
    <property type="match status" value="1"/>
</dbReference>
<feature type="domain" description="NADP-dependent oxidoreductase" evidence="1">
    <location>
        <begin position="62"/>
        <end position="259"/>
    </location>
</feature>
<reference evidence="2" key="1">
    <citation type="submission" date="2022-01" db="EMBL/GenBank/DDBJ databases">
        <authorList>
            <person name="Wang Y."/>
        </authorList>
    </citation>
    <scope>NUCLEOTIDE SEQUENCE</scope>
    <source>
        <strain evidence="2">WB101</strain>
    </source>
</reference>
<dbReference type="PANTHER" id="PTHR43312">
    <property type="entry name" value="D-THREO-ALDOSE 1-DEHYDROGENASE"/>
    <property type="match status" value="1"/>
</dbReference>
<evidence type="ECO:0000259" key="1">
    <source>
        <dbReference type="Pfam" id="PF00248"/>
    </source>
</evidence>
<reference evidence="2" key="2">
    <citation type="submission" date="2024-05" db="EMBL/GenBank/DDBJ databases">
        <title>Rhodohalobacter halophilus gen. nov., sp. nov., a moderately halophilic member of the family Balneolaceae.</title>
        <authorList>
            <person name="Xia J."/>
        </authorList>
    </citation>
    <scope>NUCLEOTIDE SEQUENCE</scope>
    <source>
        <strain evidence="2">WB101</strain>
    </source>
</reference>
<keyword evidence="3" id="KW-1185">Reference proteome</keyword>
<dbReference type="InterPro" id="IPR006311">
    <property type="entry name" value="TAT_signal"/>
</dbReference>
<proteinExistence type="predicted"/>
<dbReference type="Pfam" id="PF00248">
    <property type="entry name" value="Aldo_ket_red"/>
    <property type="match status" value="1"/>
</dbReference>
<sequence>MSKRLDRRTFLKNSLIAATGIGLASTANKDLFAKSAAWLSDPENNPMPKQPLGNTGYDVGIYSLGGQGALEVPGTFDKSVAIINRALDLGVNYIDTAAYYGSGSSEMYIGEVMKTRRDEVFLATKSHDYTYDGTMRLIEESLRRLNTDHLDLYQHHYMFQERYDRLLKKDSARHAFEELKEEGVIRNIGVTGHSARILSDAIENYDYDCVLIPLNAAGSILQDDGNLDRFFGLTSEKNMGVIAMKVFGGGGLIGRGLTPKQLLYYTMSQPVSTTIVGISQMEHLEENVRNAKQFKPLTDEDIMELKAVVQ</sequence>
<gene>
    <name evidence="2" type="ORF">L6773_08230</name>
</gene>
<dbReference type="InterPro" id="IPR053135">
    <property type="entry name" value="AKR2_Oxidoreductase"/>
</dbReference>
<dbReference type="EMBL" id="JAKLWS010000008">
    <property type="protein sequence ID" value="MCG2588547.1"/>
    <property type="molecule type" value="Genomic_DNA"/>
</dbReference>